<keyword evidence="6" id="KW-0548">Nucleotidyltransferase</keyword>
<proteinExistence type="predicted"/>
<evidence type="ECO:0000313" key="7">
    <source>
        <dbReference type="Proteomes" id="UP001614216"/>
    </source>
</evidence>
<dbReference type="SUPFAM" id="SSF52172">
    <property type="entry name" value="CheY-like"/>
    <property type="match status" value="1"/>
</dbReference>
<keyword evidence="3" id="KW-0597">Phosphoprotein</keyword>
<dbReference type="RefSeq" id="WP_396568973.1">
    <property type="nucleotide sequence ID" value="NZ_JBITRD010000002.1"/>
</dbReference>
<dbReference type="SMART" id="SM00267">
    <property type="entry name" value="GGDEF"/>
    <property type="match status" value="1"/>
</dbReference>
<dbReference type="PANTHER" id="PTHR45138:SF9">
    <property type="entry name" value="DIGUANYLATE CYCLASE DGCM-RELATED"/>
    <property type="match status" value="1"/>
</dbReference>
<dbReference type="NCBIfam" id="TIGR00254">
    <property type="entry name" value="GGDEF"/>
    <property type="match status" value="1"/>
</dbReference>
<dbReference type="PANTHER" id="PTHR45138">
    <property type="entry name" value="REGULATORY COMPONENTS OF SENSORY TRANSDUCTION SYSTEM"/>
    <property type="match status" value="1"/>
</dbReference>
<dbReference type="PROSITE" id="PS50887">
    <property type="entry name" value="GGDEF"/>
    <property type="match status" value="1"/>
</dbReference>
<accession>A0ABW8AWS8</accession>
<dbReference type="PROSITE" id="PS50110">
    <property type="entry name" value="RESPONSE_REGULATORY"/>
    <property type="match status" value="1"/>
</dbReference>
<dbReference type="InterPro" id="IPR043128">
    <property type="entry name" value="Rev_trsase/Diguanyl_cyclase"/>
</dbReference>
<dbReference type="InterPro" id="IPR029787">
    <property type="entry name" value="Nucleotide_cyclase"/>
</dbReference>
<dbReference type="Gene3D" id="3.30.70.270">
    <property type="match status" value="1"/>
</dbReference>
<feature type="modified residue" description="4-aspartylphosphate" evidence="3">
    <location>
        <position position="359"/>
    </location>
</feature>
<organism evidence="6 7">
    <name type="scientific">Dorea amylophila</name>
    <dbReference type="NCBI Taxonomy" id="2981789"/>
    <lineage>
        <taxon>Bacteria</taxon>
        <taxon>Bacillati</taxon>
        <taxon>Bacillota</taxon>
        <taxon>Clostridia</taxon>
        <taxon>Lachnospirales</taxon>
        <taxon>Lachnospiraceae</taxon>
        <taxon>Dorea</taxon>
    </lineage>
</organism>
<evidence type="ECO:0000256" key="3">
    <source>
        <dbReference type="PROSITE-ProRule" id="PRU00169"/>
    </source>
</evidence>
<dbReference type="InterPro" id="IPR000160">
    <property type="entry name" value="GGDEF_dom"/>
</dbReference>
<dbReference type="SMART" id="SM00448">
    <property type="entry name" value="REC"/>
    <property type="match status" value="1"/>
</dbReference>
<name>A0ABW8AWS8_9FIRM</name>
<dbReference type="GO" id="GO:0052621">
    <property type="term" value="F:diguanylate cyclase activity"/>
    <property type="evidence" value="ECO:0007669"/>
    <property type="project" value="UniProtKB-EC"/>
</dbReference>
<protein>
    <recommendedName>
        <fullName evidence="1">Stage 0 sporulation protein A homolog</fullName>
    </recommendedName>
</protein>
<dbReference type="CDD" id="cd01949">
    <property type="entry name" value="GGDEF"/>
    <property type="match status" value="1"/>
</dbReference>
<dbReference type="Proteomes" id="UP001614216">
    <property type="component" value="Unassembled WGS sequence"/>
</dbReference>
<dbReference type="SUPFAM" id="SSF55073">
    <property type="entry name" value="Nucleotide cyclase"/>
    <property type="match status" value="1"/>
</dbReference>
<keyword evidence="6" id="KW-0808">Transferase</keyword>
<dbReference type="Gene3D" id="3.40.50.2300">
    <property type="match status" value="1"/>
</dbReference>
<comment type="caution">
    <text evidence="6">The sequence shown here is derived from an EMBL/GenBank/DDBJ whole genome shotgun (WGS) entry which is preliminary data.</text>
</comment>
<dbReference type="InterPro" id="IPR011006">
    <property type="entry name" value="CheY-like_superfamily"/>
</dbReference>
<feature type="domain" description="Response regulatory" evidence="4">
    <location>
        <begin position="309"/>
        <end position="426"/>
    </location>
</feature>
<evidence type="ECO:0000256" key="1">
    <source>
        <dbReference type="ARBA" id="ARBA00018672"/>
    </source>
</evidence>
<evidence type="ECO:0000259" key="4">
    <source>
        <dbReference type="PROSITE" id="PS50110"/>
    </source>
</evidence>
<evidence type="ECO:0000259" key="5">
    <source>
        <dbReference type="PROSITE" id="PS50887"/>
    </source>
</evidence>
<sequence>MTDKKDCMTMEQAEQKMECLREVFSIVRLVDGEMLEKRAEHSADADADAMEMCQCYSFWNKAKPCENCISMKSLREKKQAAKLEFLDSDIFQVFSRYVEIDGKPYVMEMLKKLDEDTLIDAVGYGKMVQKLSVYNDKLYRDALTGAYNRRYYEDEIKHVKGKAGVAILDVDDFKLYNDMHGHHTGDMALITVVEVIRQYIRKTDKLIRYGGDEFLLLLPEIDSENFARKLNKIKKKIAETSVPGYERIKLSVSIGGVSATEETVEEAVQRADKRMYLAKMYKNTAMVEGMDQKIAEKDHDEHTDILKPRILIVDDSKINRELLTEILQDKYQIIEAENGNECVEKLEKYGNDIALILLDIVMPKMDGFAVLEYMNQEQWIDDIPVIVISGEDSEEYIWRAYEAGAVDYIRRPFDMRIVYQRVFNMIKLYAKQRRLVKILTAQIEERENLRQVFFVNNFRVYSDICQSY</sequence>
<dbReference type="InterPro" id="IPR050469">
    <property type="entry name" value="Diguanylate_Cyclase"/>
</dbReference>
<feature type="domain" description="GGDEF" evidence="5">
    <location>
        <begin position="161"/>
        <end position="290"/>
    </location>
</feature>
<dbReference type="Pfam" id="PF00072">
    <property type="entry name" value="Response_reg"/>
    <property type="match status" value="1"/>
</dbReference>
<dbReference type="InterPro" id="IPR001789">
    <property type="entry name" value="Sig_transdc_resp-reg_receiver"/>
</dbReference>
<dbReference type="Pfam" id="PF00990">
    <property type="entry name" value="GGDEF"/>
    <property type="match status" value="1"/>
</dbReference>
<keyword evidence="7" id="KW-1185">Reference proteome</keyword>
<reference evidence="6 7" key="1">
    <citation type="submission" date="2024-08" db="EMBL/GenBank/DDBJ databases">
        <authorList>
            <person name="Vancuren S.J."/>
            <person name="Allen-Vercoe E."/>
        </authorList>
    </citation>
    <scope>NUCLEOTIDE SEQUENCE [LARGE SCALE GENOMIC DNA]</scope>
    <source>
        <strain evidence="6 7">16-6-I_42_FAA</strain>
    </source>
</reference>
<comment type="function">
    <text evidence="2">May play the central regulatory role in sporulation. It may be an element of the effector pathway responsible for the activation of sporulation genes in response to nutritional stress. Spo0A may act in concert with spo0H (a sigma factor) to control the expression of some genes that are critical to the sporulation process.</text>
</comment>
<evidence type="ECO:0000256" key="2">
    <source>
        <dbReference type="ARBA" id="ARBA00024867"/>
    </source>
</evidence>
<gene>
    <name evidence="6" type="ORF">ACIF0M_02350</name>
</gene>
<evidence type="ECO:0000313" key="6">
    <source>
        <dbReference type="EMBL" id="MFI7844394.1"/>
    </source>
</evidence>
<dbReference type="EMBL" id="JBITRD010000002">
    <property type="protein sequence ID" value="MFI7844394.1"/>
    <property type="molecule type" value="Genomic_DNA"/>
</dbReference>